<protein>
    <recommendedName>
        <fullName evidence="6">DUF1707 domain-containing protein</fullName>
    </recommendedName>
</protein>
<evidence type="ECO:0008006" key="6">
    <source>
        <dbReference type="Google" id="ProtNLM"/>
    </source>
</evidence>
<name>A0ABP9GMK7_9ACTN</name>
<sequence>MPNGRDGVTPDEMRCAQADRDRCADVLKAAWVEGRLRDDEYEDRRDRVLQALTYGELNALVRDLPTGALPGAPAPQPSPPYPVPPHALHAPHPGAPRLPVWGYPQYVMRPAPAGGLAVTSLVVGIVSIVVMWPASAILFGVRDQFNWVPFVSAAVAIVTGHLALYQARTRADGRRGGTQLAVAGSCLGWIQVVCAALAALPS</sequence>
<keyword evidence="1" id="KW-0472">Membrane</keyword>
<evidence type="ECO:0000259" key="3">
    <source>
        <dbReference type="Pfam" id="PF13828"/>
    </source>
</evidence>
<dbReference type="RefSeq" id="WP_345673594.1">
    <property type="nucleotide sequence ID" value="NZ_BAABHS010000002.1"/>
</dbReference>
<reference evidence="5" key="1">
    <citation type="journal article" date="2019" name="Int. J. Syst. Evol. Microbiol.">
        <title>The Global Catalogue of Microorganisms (GCM) 10K type strain sequencing project: providing services to taxonomists for standard genome sequencing and annotation.</title>
        <authorList>
            <consortium name="The Broad Institute Genomics Platform"/>
            <consortium name="The Broad Institute Genome Sequencing Center for Infectious Disease"/>
            <person name="Wu L."/>
            <person name="Ma J."/>
        </authorList>
    </citation>
    <scope>NUCLEOTIDE SEQUENCE [LARGE SCALE GENOMIC DNA]</scope>
    <source>
        <strain evidence="5">JCM 17986</strain>
    </source>
</reference>
<organism evidence="4 5">
    <name type="scientific">Yinghuangia aomiensis</name>
    <dbReference type="NCBI Taxonomy" id="676205"/>
    <lineage>
        <taxon>Bacteria</taxon>
        <taxon>Bacillati</taxon>
        <taxon>Actinomycetota</taxon>
        <taxon>Actinomycetes</taxon>
        <taxon>Kitasatosporales</taxon>
        <taxon>Streptomycetaceae</taxon>
        <taxon>Yinghuangia</taxon>
    </lineage>
</organism>
<keyword evidence="1" id="KW-1133">Transmembrane helix</keyword>
<dbReference type="Proteomes" id="UP001500466">
    <property type="component" value="Unassembled WGS sequence"/>
</dbReference>
<dbReference type="PANTHER" id="PTHR40763:SF4">
    <property type="entry name" value="DUF1707 DOMAIN-CONTAINING PROTEIN"/>
    <property type="match status" value="1"/>
</dbReference>
<feature type="transmembrane region" description="Helical" evidence="1">
    <location>
        <begin position="147"/>
        <end position="165"/>
    </location>
</feature>
<gene>
    <name evidence="4" type="ORF">GCM10023205_05440</name>
</gene>
<evidence type="ECO:0000313" key="5">
    <source>
        <dbReference type="Proteomes" id="UP001500466"/>
    </source>
</evidence>
<proteinExistence type="predicted"/>
<keyword evidence="5" id="KW-1185">Reference proteome</keyword>
<comment type="caution">
    <text evidence="4">The sequence shown here is derived from an EMBL/GenBank/DDBJ whole genome shotgun (WGS) entry which is preliminary data.</text>
</comment>
<dbReference type="Pfam" id="PF13828">
    <property type="entry name" value="DUF4190"/>
    <property type="match status" value="1"/>
</dbReference>
<evidence type="ECO:0000259" key="2">
    <source>
        <dbReference type="Pfam" id="PF08044"/>
    </source>
</evidence>
<evidence type="ECO:0000313" key="4">
    <source>
        <dbReference type="EMBL" id="GAA4948277.1"/>
    </source>
</evidence>
<dbReference type="EMBL" id="BAABHS010000002">
    <property type="protein sequence ID" value="GAA4948277.1"/>
    <property type="molecule type" value="Genomic_DNA"/>
</dbReference>
<dbReference type="Pfam" id="PF08044">
    <property type="entry name" value="DUF1707"/>
    <property type="match status" value="1"/>
</dbReference>
<evidence type="ECO:0000256" key="1">
    <source>
        <dbReference type="SAM" id="Phobius"/>
    </source>
</evidence>
<feature type="transmembrane region" description="Helical" evidence="1">
    <location>
        <begin position="116"/>
        <end position="141"/>
    </location>
</feature>
<feature type="transmembrane region" description="Helical" evidence="1">
    <location>
        <begin position="177"/>
        <end position="200"/>
    </location>
</feature>
<feature type="domain" description="DUF4190" evidence="3">
    <location>
        <begin position="150"/>
        <end position="197"/>
    </location>
</feature>
<dbReference type="InterPro" id="IPR025241">
    <property type="entry name" value="DUF4190"/>
</dbReference>
<dbReference type="InterPro" id="IPR012551">
    <property type="entry name" value="DUF1707_SHOCT-like"/>
</dbReference>
<keyword evidence="1" id="KW-0812">Transmembrane</keyword>
<feature type="domain" description="DUF1707" evidence="2">
    <location>
        <begin position="13"/>
        <end position="65"/>
    </location>
</feature>
<dbReference type="PANTHER" id="PTHR40763">
    <property type="entry name" value="MEMBRANE PROTEIN-RELATED"/>
    <property type="match status" value="1"/>
</dbReference>
<accession>A0ABP9GMK7</accession>